<organism evidence="1 2">
    <name type="scientific">Nicoliella spurrieriana</name>
    <dbReference type="NCBI Taxonomy" id="2925830"/>
    <lineage>
        <taxon>Bacteria</taxon>
        <taxon>Bacillati</taxon>
        <taxon>Bacillota</taxon>
        <taxon>Bacilli</taxon>
        <taxon>Lactobacillales</taxon>
        <taxon>Lactobacillaceae</taxon>
        <taxon>Nicoliella</taxon>
    </lineage>
</organism>
<gene>
    <name evidence="1" type="ORF">MOO44_08615</name>
</gene>
<dbReference type="EMBL" id="CP093361">
    <property type="protein sequence ID" value="UQS86910.1"/>
    <property type="molecule type" value="Genomic_DNA"/>
</dbReference>
<sequence length="58" mass="7002">MNSTDKILKNIENFDLQELFNQSINNPDPEKRKVFNSLYNYVLDKKQDMIIKKEHFVI</sequence>
<reference evidence="1" key="1">
    <citation type="journal article" date="2022" name="Int. J. Syst. Evol. Microbiol.">
        <title>Apilactobacillus apisilvae sp. nov., Nicolia spurrieriana gen. nov. sp. nov., Bombilactobacillus folatiphilus sp. nov. and Bombilactobacillus thymidiniphilus sp. nov., four new lactic acid bacterial isolates from stingless bees Tetragonula carbonaria and Austroplebeia australis.</title>
        <authorList>
            <person name="Oliphant S.A."/>
            <person name="Watson-Haigh N.S."/>
            <person name="Sumby K.M."/>
            <person name="Gardner J."/>
            <person name="Groom S."/>
            <person name="Jiranek V."/>
        </authorList>
    </citation>
    <scope>NUCLEOTIDE SEQUENCE</scope>
    <source>
        <strain evidence="1">SGEP1_A5</strain>
    </source>
</reference>
<evidence type="ECO:0000313" key="1">
    <source>
        <dbReference type="EMBL" id="UQS86910.1"/>
    </source>
</evidence>
<dbReference type="KEGG" id="lbe:MOO44_08615"/>
<dbReference type="AlphaFoldDB" id="A0A976X5H3"/>
<protein>
    <submittedName>
        <fullName evidence="1">Uncharacterized protein</fullName>
    </submittedName>
</protein>
<keyword evidence="2" id="KW-1185">Reference proteome</keyword>
<dbReference type="Proteomes" id="UP000831181">
    <property type="component" value="Chromosome"/>
</dbReference>
<name>A0A976X5H3_9LACO</name>
<proteinExistence type="predicted"/>
<evidence type="ECO:0000313" key="2">
    <source>
        <dbReference type="Proteomes" id="UP000831181"/>
    </source>
</evidence>
<accession>A0A976X5H3</accession>
<dbReference type="RefSeq" id="WP_260116710.1">
    <property type="nucleotide sequence ID" value="NZ_CP093361.1"/>
</dbReference>